<dbReference type="InterPro" id="IPR036390">
    <property type="entry name" value="WH_DNA-bd_sf"/>
</dbReference>
<comment type="caution">
    <text evidence="5">The sequence shown here is derived from an EMBL/GenBank/DDBJ whole genome shotgun (WGS) entry which is preliminary data.</text>
</comment>
<proteinExistence type="predicted"/>
<dbReference type="Pfam" id="PF00392">
    <property type="entry name" value="GntR"/>
    <property type="match status" value="1"/>
</dbReference>
<organism evidence="5 6">
    <name type="scientific">Rhizobium wenxiniae</name>
    <dbReference type="NCBI Taxonomy" id="1737357"/>
    <lineage>
        <taxon>Bacteria</taxon>
        <taxon>Pseudomonadati</taxon>
        <taxon>Pseudomonadota</taxon>
        <taxon>Alphaproteobacteria</taxon>
        <taxon>Hyphomicrobiales</taxon>
        <taxon>Rhizobiaceae</taxon>
        <taxon>Rhizobium/Agrobacterium group</taxon>
        <taxon>Rhizobium</taxon>
    </lineage>
</organism>
<dbReference type="InterPro" id="IPR000524">
    <property type="entry name" value="Tscrpt_reg_HTH_GntR"/>
</dbReference>
<sequence length="213" mass="24311">MDTTVETGGEKDPRPLIEQIETDIYSGKLAPGMWLKQIDLEERYQCTRLTLRHALEQLQSRKIVQRLPNRGYYVPSVDQAHANNVRGARAHVEKSIADELIANVTGESLARLSYLASEFSETLKTGTLADQDEANLAFHRELLTSCKNPVMVEIIWDLRRRVPLAAQRASNTPAELERSAREHFEMIECLRTRDADRLRLVTEKHVGARHLQN</sequence>
<dbReference type="SUPFAM" id="SSF48008">
    <property type="entry name" value="GntR ligand-binding domain-like"/>
    <property type="match status" value="1"/>
</dbReference>
<keyword evidence="3" id="KW-0804">Transcription</keyword>
<reference evidence="5 6" key="1">
    <citation type="submission" date="2020-08" db="EMBL/GenBank/DDBJ databases">
        <title>Genomic Encyclopedia of Type Strains, Phase IV (KMG-IV): sequencing the most valuable type-strain genomes for metagenomic binning, comparative biology and taxonomic classification.</title>
        <authorList>
            <person name="Goeker M."/>
        </authorList>
    </citation>
    <scope>NUCLEOTIDE SEQUENCE [LARGE SCALE GENOMIC DNA]</scope>
    <source>
        <strain evidence="5 6">DSM 100734</strain>
    </source>
</reference>
<keyword evidence="6" id="KW-1185">Reference proteome</keyword>
<dbReference type="Proteomes" id="UP000547879">
    <property type="component" value="Unassembled WGS sequence"/>
</dbReference>
<keyword evidence="2 5" id="KW-0238">DNA-binding</keyword>
<dbReference type="SMART" id="SM00345">
    <property type="entry name" value="HTH_GNTR"/>
    <property type="match status" value="1"/>
</dbReference>
<dbReference type="Gene3D" id="1.20.120.530">
    <property type="entry name" value="GntR ligand-binding domain-like"/>
    <property type="match status" value="1"/>
</dbReference>
<evidence type="ECO:0000256" key="3">
    <source>
        <dbReference type="ARBA" id="ARBA00023163"/>
    </source>
</evidence>
<dbReference type="RefSeq" id="WP_183997775.1">
    <property type="nucleotide sequence ID" value="NZ_BMHW01000015.1"/>
</dbReference>
<dbReference type="PANTHER" id="PTHR43537">
    <property type="entry name" value="TRANSCRIPTIONAL REGULATOR, GNTR FAMILY"/>
    <property type="match status" value="1"/>
</dbReference>
<dbReference type="SUPFAM" id="SSF46785">
    <property type="entry name" value="Winged helix' DNA-binding domain"/>
    <property type="match status" value="1"/>
</dbReference>
<dbReference type="InterPro" id="IPR008920">
    <property type="entry name" value="TF_FadR/GntR_C"/>
</dbReference>
<dbReference type="EMBL" id="JACHEG010000013">
    <property type="protein sequence ID" value="MBB6166016.1"/>
    <property type="molecule type" value="Genomic_DNA"/>
</dbReference>
<gene>
    <name evidence="5" type="ORF">HNQ72_005866</name>
</gene>
<keyword evidence="1" id="KW-0805">Transcription regulation</keyword>
<dbReference type="Gene3D" id="1.10.10.10">
    <property type="entry name" value="Winged helix-like DNA-binding domain superfamily/Winged helix DNA-binding domain"/>
    <property type="match status" value="1"/>
</dbReference>
<name>A0A7X0D407_9HYPH</name>
<evidence type="ECO:0000259" key="4">
    <source>
        <dbReference type="PROSITE" id="PS50949"/>
    </source>
</evidence>
<dbReference type="GO" id="GO:0003700">
    <property type="term" value="F:DNA-binding transcription factor activity"/>
    <property type="evidence" value="ECO:0007669"/>
    <property type="project" value="InterPro"/>
</dbReference>
<evidence type="ECO:0000256" key="1">
    <source>
        <dbReference type="ARBA" id="ARBA00023015"/>
    </source>
</evidence>
<evidence type="ECO:0000313" key="6">
    <source>
        <dbReference type="Proteomes" id="UP000547879"/>
    </source>
</evidence>
<dbReference type="GO" id="GO:0003677">
    <property type="term" value="F:DNA binding"/>
    <property type="evidence" value="ECO:0007669"/>
    <property type="project" value="UniProtKB-KW"/>
</dbReference>
<dbReference type="SMART" id="SM00895">
    <property type="entry name" value="FCD"/>
    <property type="match status" value="1"/>
</dbReference>
<dbReference type="InterPro" id="IPR011711">
    <property type="entry name" value="GntR_C"/>
</dbReference>
<evidence type="ECO:0000313" key="5">
    <source>
        <dbReference type="EMBL" id="MBB6166016.1"/>
    </source>
</evidence>
<dbReference type="PROSITE" id="PS50949">
    <property type="entry name" value="HTH_GNTR"/>
    <property type="match status" value="1"/>
</dbReference>
<dbReference type="AlphaFoldDB" id="A0A7X0D407"/>
<dbReference type="InterPro" id="IPR036388">
    <property type="entry name" value="WH-like_DNA-bd_sf"/>
</dbReference>
<feature type="domain" description="HTH gntR-type" evidence="4">
    <location>
        <begin position="10"/>
        <end position="77"/>
    </location>
</feature>
<protein>
    <submittedName>
        <fullName evidence="5">DNA-binding GntR family transcriptional regulator</fullName>
    </submittedName>
</protein>
<dbReference type="Pfam" id="PF07729">
    <property type="entry name" value="FCD"/>
    <property type="match status" value="1"/>
</dbReference>
<evidence type="ECO:0000256" key="2">
    <source>
        <dbReference type="ARBA" id="ARBA00023125"/>
    </source>
</evidence>
<dbReference type="PANTHER" id="PTHR43537:SF5">
    <property type="entry name" value="UXU OPERON TRANSCRIPTIONAL REGULATOR"/>
    <property type="match status" value="1"/>
</dbReference>
<accession>A0A7X0D407</accession>